<name>A0A401YJ21_9ACTN</name>
<proteinExistence type="predicted"/>
<dbReference type="AlphaFoldDB" id="A0A401YJ21"/>
<gene>
    <name evidence="2" type="ORF">EHYA_02237</name>
</gene>
<dbReference type="Pfam" id="PF14028">
    <property type="entry name" value="Lant_dehydr_C"/>
    <property type="match status" value="1"/>
</dbReference>
<evidence type="ECO:0000313" key="3">
    <source>
        <dbReference type="Proteomes" id="UP000286931"/>
    </source>
</evidence>
<evidence type="ECO:0000313" key="2">
    <source>
        <dbReference type="EMBL" id="GCD94568.1"/>
    </source>
</evidence>
<sequence>MGSAHAGHDPAPAGEVSVGARSVPLGVLLDDCLRDVRGATTDSADGEYVAARRAFMAAGPAALDRAADRRVRRTRWIQVGVTPAADAEGRLYGRLADSACELPATGAATDFFHLHKPPGIRIGFAVHGNAATAERLRETVSERADDWLREQVVRHREPGGYEPEAHLFGGEVSMRSVHRLFTADSPAWLRFLADDARALPAWAYSLILLRDVLDGVGVRDWEDRDVWDRVRRGTGYGLPAEVPDAWRETAVRIRAHWRAIGALRDALPEPLRAAAVRHRAEVAAEAERWTRGYFATEEAEVGPRQAIAYYTVFHWNRGRLALPTQCLLADALAGRTRS</sequence>
<evidence type="ECO:0000259" key="1">
    <source>
        <dbReference type="Pfam" id="PF14028"/>
    </source>
</evidence>
<reference evidence="2 3" key="1">
    <citation type="submission" date="2018-12" db="EMBL/GenBank/DDBJ databases">
        <title>Draft genome sequence of Embleya hyalina NBRC 13850T.</title>
        <authorList>
            <person name="Komaki H."/>
            <person name="Hosoyama A."/>
            <person name="Kimura A."/>
            <person name="Ichikawa N."/>
            <person name="Tamura T."/>
        </authorList>
    </citation>
    <scope>NUCLEOTIDE SEQUENCE [LARGE SCALE GENOMIC DNA]</scope>
    <source>
        <strain evidence="2 3">NBRC 13850</strain>
    </source>
</reference>
<dbReference type="NCBIfam" id="TIGR03891">
    <property type="entry name" value="thiopep_ocin"/>
    <property type="match status" value="1"/>
</dbReference>
<comment type="caution">
    <text evidence="2">The sequence shown here is derived from an EMBL/GenBank/DDBJ whole genome shotgun (WGS) entry which is preliminary data.</text>
</comment>
<feature type="domain" description="Thiopeptide-type bacteriocin biosynthesis" evidence="1">
    <location>
        <begin position="76"/>
        <end position="329"/>
    </location>
</feature>
<keyword evidence="3" id="KW-1185">Reference proteome</keyword>
<organism evidence="2 3">
    <name type="scientific">Embleya hyalina</name>
    <dbReference type="NCBI Taxonomy" id="516124"/>
    <lineage>
        <taxon>Bacteria</taxon>
        <taxon>Bacillati</taxon>
        <taxon>Actinomycetota</taxon>
        <taxon>Actinomycetes</taxon>
        <taxon>Kitasatosporales</taxon>
        <taxon>Streptomycetaceae</taxon>
        <taxon>Embleya</taxon>
    </lineage>
</organism>
<dbReference type="InterPro" id="IPR023809">
    <property type="entry name" value="Thiopep_bacteriocin_synth_dom"/>
</dbReference>
<dbReference type="EMBL" id="BIFH01000016">
    <property type="protein sequence ID" value="GCD94568.1"/>
    <property type="molecule type" value="Genomic_DNA"/>
</dbReference>
<accession>A0A401YJ21</accession>
<dbReference type="Proteomes" id="UP000286931">
    <property type="component" value="Unassembled WGS sequence"/>
</dbReference>
<protein>
    <recommendedName>
        <fullName evidence="1">Thiopeptide-type bacteriocin biosynthesis domain-containing protein</fullName>
    </recommendedName>
</protein>